<keyword evidence="1" id="KW-0805">Transcription regulation</keyword>
<comment type="caution">
    <text evidence="4">The sequence shown here is derived from an EMBL/GenBank/DDBJ whole genome shotgun (WGS) entry which is preliminary data.</text>
</comment>
<dbReference type="Pfam" id="PF00440">
    <property type="entry name" value="TetR_N"/>
    <property type="match status" value="1"/>
</dbReference>
<dbReference type="InterPro" id="IPR011075">
    <property type="entry name" value="TetR_C"/>
</dbReference>
<sequence length="199" mass="21563">MSKAERTRQFIIEQTAPIFNKLGYAGTSMSDLTAATGLTKGAIYGNFENKEEVALAAFDYNLGLVQEGLRAGLHGGATVREQLLAMPRFYREAYPHFCQQGGCPILNAAIETDDAPPTALRQRVQASLARWHRHVARLIEQGQQTGEIRPAAEAGRYATLFIALTEGGIMVAKATGDPAALYTSLAHIEQLIETELASS</sequence>
<dbReference type="GO" id="GO:0003677">
    <property type="term" value="F:DNA binding"/>
    <property type="evidence" value="ECO:0007669"/>
    <property type="project" value="UniProtKB-UniRule"/>
</dbReference>
<dbReference type="RefSeq" id="WP_151077148.1">
    <property type="nucleotide sequence ID" value="NZ_CP047647.1"/>
</dbReference>
<dbReference type="EMBL" id="VTWU01000001">
    <property type="protein sequence ID" value="KAA9339500.1"/>
    <property type="molecule type" value="Genomic_DNA"/>
</dbReference>
<accession>A0A7L4ZTN5</accession>
<evidence type="ECO:0000256" key="3">
    <source>
        <dbReference type="ARBA" id="ARBA00023163"/>
    </source>
</evidence>
<evidence type="ECO:0000256" key="2">
    <source>
        <dbReference type="ARBA" id="ARBA00023125"/>
    </source>
</evidence>
<dbReference type="InterPro" id="IPR009057">
    <property type="entry name" value="Homeodomain-like_sf"/>
</dbReference>
<dbReference type="PANTHER" id="PTHR47506:SF3">
    <property type="entry name" value="HTH-TYPE TRANSCRIPTIONAL REGULATOR LMRA"/>
    <property type="match status" value="1"/>
</dbReference>
<dbReference type="InterPro" id="IPR036271">
    <property type="entry name" value="Tet_transcr_reg_TetR-rel_C_sf"/>
</dbReference>
<dbReference type="PANTHER" id="PTHR47506">
    <property type="entry name" value="TRANSCRIPTIONAL REGULATORY PROTEIN"/>
    <property type="match status" value="1"/>
</dbReference>
<evidence type="ECO:0000313" key="5">
    <source>
        <dbReference type="Proteomes" id="UP000326380"/>
    </source>
</evidence>
<dbReference type="Gene3D" id="1.10.357.10">
    <property type="entry name" value="Tetracycline Repressor, domain 2"/>
    <property type="match status" value="1"/>
</dbReference>
<dbReference type="PROSITE" id="PS50977">
    <property type="entry name" value="HTH_TETR_2"/>
    <property type="match status" value="1"/>
</dbReference>
<evidence type="ECO:0000313" key="4">
    <source>
        <dbReference type="EMBL" id="KAA9339500.1"/>
    </source>
</evidence>
<organism evidence="4 5">
    <name type="scientific">Hymenobacter busanensis</name>
    <dbReference type="NCBI Taxonomy" id="2607656"/>
    <lineage>
        <taxon>Bacteria</taxon>
        <taxon>Pseudomonadati</taxon>
        <taxon>Bacteroidota</taxon>
        <taxon>Cytophagia</taxon>
        <taxon>Cytophagales</taxon>
        <taxon>Hymenobacteraceae</taxon>
        <taxon>Hymenobacter</taxon>
    </lineage>
</organism>
<proteinExistence type="predicted"/>
<dbReference type="SUPFAM" id="SSF46689">
    <property type="entry name" value="Homeodomain-like"/>
    <property type="match status" value="1"/>
</dbReference>
<dbReference type="SUPFAM" id="SSF48498">
    <property type="entry name" value="Tetracyclin repressor-like, C-terminal domain"/>
    <property type="match status" value="1"/>
</dbReference>
<dbReference type="Proteomes" id="UP000326380">
    <property type="component" value="Unassembled WGS sequence"/>
</dbReference>
<keyword evidence="2" id="KW-0238">DNA-binding</keyword>
<evidence type="ECO:0000256" key="1">
    <source>
        <dbReference type="ARBA" id="ARBA00023015"/>
    </source>
</evidence>
<dbReference type="PRINTS" id="PR00455">
    <property type="entry name" value="HTHTETR"/>
</dbReference>
<name>A0A7L4ZTN5_9BACT</name>
<keyword evidence="5" id="KW-1185">Reference proteome</keyword>
<gene>
    <name evidence="4" type="ORF">F0P96_02460</name>
</gene>
<protein>
    <submittedName>
        <fullName evidence="4">TetR/AcrR family transcriptional regulator</fullName>
    </submittedName>
</protein>
<keyword evidence="3" id="KW-0804">Transcription</keyword>
<dbReference type="AlphaFoldDB" id="A0A7L4ZTN5"/>
<dbReference type="Pfam" id="PF16925">
    <property type="entry name" value="TetR_C_13"/>
    <property type="match status" value="1"/>
</dbReference>
<dbReference type="InterPro" id="IPR001647">
    <property type="entry name" value="HTH_TetR"/>
</dbReference>
<reference evidence="4 5" key="1">
    <citation type="submission" date="2019-09" db="EMBL/GenBank/DDBJ databases">
        <title>Genome sequence of Hymenobacter sp. M3.</title>
        <authorList>
            <person name="Srinivasan S."/>
        </authorList>
    </citation>
    <scope>NUCLEOTIDE SEQUENCE [LARGE SCALE GENOMIC DNA]</scope>
    <source>
        <strain evidence="4 5">M3</strain>
    </source>
</reference>